<dbReference type="Proteomes" id="UP000034050">
    <property type="component" value="Unassembled WGS sequence"/>
</dbReference>
<dbReference type="EMBL" id="LCFD01000003">
    <property type="protein sequence ID" value="KKS87240.1"/>
    <property type="molecule type" value="Genomic_DNA"/>
</dbReference>
<evidence type="ECO:0000313" key="2">
    <source>
        <dbReference type="Proteomes" id="UP000034050"/>
    </source>
</evidence>
<proteinExistence type="predicted"/>
<sequence length="192" mass="22315">MVKFLLLARWRRGNAAVCKTAMQGFDSPSRLIKQILGQNTCLPAGRSTAGVRFPPSSMTINIEAQRILREFVYQQRPEWGQEERYSFKYKVSVLFNNWHANLPGGAYRNYPLNLLEERYPRGNSRTEMSTIDLFSRIDQTLARHGIDQKEIVKLQEERKQHDPDAYINLIVLTLPAFRTLLEEGFLLRDLVE</sequence>
<organism evidence="1 2">
    <name type="scientific">Candidatus Gottesmanbacteria bacterium GW2011_GWB1_43_11</name>
    <dbReference type="NCBI Taxonomy" id="1618446"/>
    <lineage>
        <taxon>Bacteria</taxon>
        <taxon>Candidatus Gottesmaniibacteriota</taxon>
    </lineage>
</organism>
<name>A0A0G1CNB7_9BACT</name>
<gene>
    <name evidence="1" type="ORF">UV61_C0003G0093</name>
</gene>
<comment type="caution">
    <text evidence="1">The sequence shown here is derived from an EMBL/GenBank/DDBJ whole genome shotgun (WGS) entry which is preliminary data.</text>
</comment>
<protein>
    <submittedName>
        <fullName evidence="1">Uncharacterized protein</fullName>
    </submittedName>
</protein>
<reference evidence="1 2" key="1">
    <citation type="journal article" date="2015" name="Nature">
        <title>rRNA introns, odd ribosomes, and small enigmatic genomes across a large radiation of phyla.</title>
        <authorList>
            <person name="Brown C.T."/>
            <person name="Hug L.A."/>
            <person name="Thomas B.C."/>
            <person name="Sharon I."/>
            <person name="Castelle C.J."/>
            <person name="Singh A."/>
            <person name="Wilkins M.J."/>
            <person name="Williams K.H."/>
            <person name="Banfield J.F."/>
        </authorList>
    </citation>
    <scope>NUCLEOTIDE SEQUENCE [LARGE SCALE GENOMIC DNA]</scope>
</reference>
<dbReference type="AlphaFoldDB" id="A0A0G1CNB7"/>
<dbReference type="STRING" id="1618446.UV61_C0003G0093"/>
<accession>A0A0G1CNB7</accession>
<evidence type="ECO:0000313" key="1">
    <source>
        <dbReference type="EMBL" id="KKS87240.1"/>
    </source>
</evidence>